<proteinExistence type="predicted"/>
<protein>
    <submittedName>
        <fullName evidence="1">Cyanobactin biosynthesis system PatB/AcyB/McaB family protein</fullName>
    </submittedName>
</protein>
<dbReference type="EMBL" id="JAATEP010000019">
    <property type="protein sequence ID" value="NJP92880.1"/>
    <property type="molecule type" value="Genomic_DNA"/>
</dbReference>
<evidence type="ECO:0000313" key="2">
    <source>
        <dbReference type="Proteomes" id="UP000696294"/>
    </source>
</evidence>
<name>A0ABX1B4W9_9ACTN</name>
<accession>A0ABX1B4W9</accession>
<keyword evidence="2" id="KW-1185">Reference proteome</keyword>
<reference evidence="1 2" key="1">
    <citation type="submission" date="2020-03" db="EMBL/GenBank/DDBJ databases">
        <title>WGS of actinomycetes isolated from Thailand.</title>
        <authorList>
            <person name="Thawai C."/>
        </authorList>
    </citation>
    <scope>NUCLEOTIDE SEQUENCE [LARGE SCALE GENOMIC DNA]</scope>
    <source>
        <strain evidence="1 2">FMUSA5-5</strain>
    </source>
</reference>
<organism evidence="1 2">
    <name type="scientific">Nonomuraea composti</name>
    <dbReference type="NCBI Taxonomy" id="2720023"/>
    <lineage>
        <taxon>Bacteria</taxon>
        <taxon>Bacillati</taxon>
        <taxon>Actinomycetota</taxon>
        <taxon>Actinomycetes</taxon>
        <taxon>Streptosporangiales</taxon>
        <taxon>Streptosporangiaceae</taxon>
        <taxon>Nonomuraea</taxon>
    </lineage>
</organism>
<comment type="caution">
    <text evidence="1">The sequence shown here is derived from an EMBL/GenBank/DDBJ whole genome shotgun (WGS) entry which is preliminary data.</text>
</comment>
<evidence type="ECO:0000313" key="1">
    <source>
        <dbReference type="EMBL" id="NJP92880.1"/>
    </source>
</evidence>
<sequence length="64" mass="6982">MSRPPQVPPVRRDEPIDPYATVDLSAATPQERARLRAHLLFAANTGDPAAFNPYSHEQAKLSAA</sequence>
<gene>
    <name evidence="1" type="ORF">HCN51_26075</name>
</gene>
<dbReference type="RefSeq" id="WP_168012496.1">
    <property type="nucleotide sequence ID" value="NZ_JAATEP010000019.1"/>
</dbReference>
<dbReference type="Proteomes" id="UP000696294">
    <property type="component" value="Unassembled WGS sequence"/>
</dbReference>